<evidence type="ECO:0000313" key="3">
    <source>
        <dbReference type="EMBL" id="MDR7094719.1"/>
    </source>
</evidence>
<reference evidence="3 4" key="1">
    <citation type="submission" date="2023-07" db="EMBL/GenBank/DDBJ databases">
        <title>Sorghum-associated microbial communities from plants grown in Nebraska, USA.</title>
        <authorList>
            <person name="Schachtman D."/>
        </authorList>
    </citation>
    <scope>NUCLEOTIDE SEQUENCE [LARGE SCALE GENOMIC DNA]</scope>
    <source>
        <strain evidence="3 4">BE240</strain>
    </source>
</reference>
<comment type="caution">
    <text evidence="3">The sequence shown here is derived from an EMBL/GenBank/DDBJ whole genome shotgun (WGS) entry which is preliminary data.</text>
</comment>
<sequence length="292" mass="30841">MKPPPSVRLAISLAVALAALSTASAHAIGRLADIQVIDRDSGETLAVYRHQGEHWVAGRPGARYAVSVRNATGGRVLGVVSVDGVNVISGETAAWQQTGYVLSPWQQHAITGWRKSDTEVAAFHFTASSASYAERTGRPAHVGVIGVAVFREKPLPPPPPAVTPWPSPREQGAAEQRSSSAPASATDTLAETQAGAGEAPRERPGSLAARRMGPAAPMPAPRLGTGHGARENAPITHTTFERRSDRPDEVIRLRYDSRENLIAMGIIPTQAMPPRPNPFPGAVHPGYAPDPS</sequence>
<dbReference type="EMBL" id="JAVDWE010000006">
    <property type="protein sequence ID" value="MDR7094719.1"/>
    <property type="molecule type" value="Genomic_DNA"/>
</dbReference>
<evidence type="ECO:0000256" key="1">
    <source>
        <dbReference type="SAM" id="MobiDB-lite"/>
    </source>
</evidence>
<feature type="compositionally biased region" description="Polar residues" evidence="1">
    <location>
        <begin position="176"/>
        <end position="191"/>
    </location>
</feature>
<proteinExistence type="predicted"/>
<name>A0ABU1VB78_9BURK</name>
<keyword evidence="2" id="KW-0732">Signal</keyword>
<evidence type="ECO:0000313" key="4">
    <source>
        <dbReference type="Proteomes" id="UP001265550"/>
    </source>
</evidence>
<feature type="compositionally biased region" description="Pro residues" evidence="1">
    <location>
        <begin position="155"/>
        <end position="167"/>
    </location>
</feature>
<evidence type="ECO:0000256" key="2">
    <source>
        <dbReference type="SAM" id="SignalP"/>
    </source>
</evidence>
<feature type="chain" id="PRO_5047336451" evidence="2">
    <location>
        <begin position="28"/>
        <end position="292"/>
    </location>
</feature>
<organism evidence="3 4">
    <name type="scientific">Hydrogenophaga laconesensis</name>
    <dbReference type="NCBI Taxonomy" id="1805971"/>
    <lineage>
        <taxon>Bacteria</taxon>
        <taxon>Pseudomonadati</taxon>
        <taxon>Pseudomonadota</taxon>
        <taxon>Betaproteobacteria</taxon>
        <taxon>Burkholderiales</taxon>
        <taxon>Comamonadaceae</taxon>
        <taxon>Hydrogenophaga</taxon>
    </lineage>
</organism>
<accession>A0ABU1VB78</accession>
<feature type="region of interest" description="Disordered" evidence="1">
    <location>
        <begin position="152"/>
        <end position="232"/>
    </location>
</feature>
<feature type="signal peptide" evidence="2">
    <location>
        <begin position="1"/>
        <end position="27"/>
    </location>
</feature>
<gene>
    <name evidence="3" type="ORF">J2X09_002462</name>
</gene>
<dbReference type="Proteomes" id="UP001265550">
    <property type="component" value="Unassembled WGS sequence"/>
</dbReference>
<keyword evidence="4" id="KW-1185">Reference proteome</keyword>
<feature type="region of interest" description="Disordered" evidence="1">
    <location>
        <begin position="267"/>
        <end position="292"/>
    </location>
</feature>
<protein>
    <submittedName>
        <fullName evidence="3">Uncharacterized protein</fullName>
    </submittedName>
</protein>
<dbReference type="RefSeq" id="WP_204733812.1">
    <property type="nucleotide sequence ID" value="NZ_JAVDWE010000006.1"/>
</dbReference>